<dbReference type="AlphaFoldDB" id="A0A9D5M690"/>
<dbReference type="PANTHER" id="PTHR33434:SF4">
    <property type="entry name" value="PHOSPHATASE PROTEIN"/>
    <property type="match status" value="1"/>
</dbReference>
<dbReference type="InterPro" id="IPR050270">
    <property type="entry name" value="DegV_domain_contain"/>
</dbReference>
<dbReference type="RefSeq" id="WP_226392814.1">
    <property type="nucleotide sequence ID" value="NZ_JADCKB010000013.1"/>
</dbReference>
<reference evidence="2" key="1">
    <citation type="submission" date="2020-10" db="EMBL/GenBank/DDBJ databases">
        <title>ChiBAC.</title>
        <authorList>
            <person name="Zenner C."/>
            <person name="Hitch T.C.A."/>
            <person name="Clavel T."/>
        </authorList>
    </citation>
    <scope>NUCLEOTIDE SEQUENCE</scope>
    <source>
        <strain evidence="2">DSM 107454</strain>
    </source>
</reference>
<feature type="domain" description="DhaL" evidence="1">
    <location>
        <begin position="7"/>
        <end position="200"/>
    </location>
</feature>
<proteinExistence type="predicted"/>
<accession>A0A9D5M690</accession>
<dbReference type="InterPro" id="IPR004007">
    <property type="entry name" value="DhaL_dom"/>
</dbReference>
<dbReference type="SMART" id="SM01120">
    <property type="entry name" value="Dak2"/>
    <property type="match status" value="1"/>
</dbReference>
<keyword evidence="3" id="KW-1185">Reference proteome</keyword>
<name>A0A9D5M690_9FIRM</name>
<dbReference type="Proteomes" id="UP000806542">
    <property type="component" value="Unassembled WGS sequence"/>
</dbReference>
<dbReference type="PROSITE" id="PS51480">
    <property type="entry name" value="DHAL"/>
    <property type="match status" value="1"/>
</dbReference>
<dbReference type="InterPro" id="IPR019986">
    <property type="entry name" value="YloV-like"/>
</dbReference>
<gene>
    <name evidence="2" type="ORF">INF28_07280</name>
</gene>
<comment type="caution">
    <text evidence="2">The sequence shown here is derived from an EMBL/GenBank/DDBJ whole genome shotgun (WGS) entry which is preliminary data.</text>
</comment>
<dbReference type="GO" id="GO:0006071">
    <property type="term" value="P:glycerol metabolic process"/>
    <property type="evidence" value="ECO:0007669"/>
    <property type="project" value="InterPro"/>
</dbReference>
<dbReference type="Pfam" id="PF21645">
    <property type="entry name" value="FakA-like_M"/>
    <property type="match status" value="1"/>
</dbReference>
<dbReference type="InterPro" id="IPR036117">
    <property type="entry name" value="DhaL_dom_sf"/>
</dbReference>
<dbReference type="InterPro" id="IPR048394">
    <property type="entry name" value="FakA-like_M"/>
</dbReference>
<organism evidence="2 3">
    <name type="scientific">Ructibacterium gallinarum</name>
    <dbReference type="NCBI Taxonomy" id="2779355"/>
    <lineage>
        <taxon>Bacteria</taxon>
        <taxon>Bacillati</taxon>
        <taxon>Bacillota</taxon>
        <taxon>Clostridia</taxon>
        <taxon>Eubacteriales</taxon>
        <taxon>Oscillospiraceae</taxon>
        <taxon>Ructibacterium</taxon>
    </lineage>
</organism>
<dbReference type="PANTHER" id="PTHR33434">
    <property type="entry name" value="DEGV DOMAIN-CONTAINING PROTEIN DR_1986-RELATED"/>
    <property type="match status" value="1"/>
</dbReference>
<sequence length="539" mass="58569">MEVIRSEEIRQMIASASNHLQNNRKHINDLNVFPVPDGDTGTNMGMTFGAAAEEALSSHKDATAGEILDVLAKSSLRNARGNSGVILSQILRGLAAALHGHSKIGSAEIAAAICESRDTAYRAVMKPTEGTILTVVRQTAEFAEEHVQNFSNPVEFLNALLQAAKESLDQTPEILPVLKQAGVVDAGGMGVVTLMEGAVAALNGHPVALSSEAAAQQLLAGQTTKIPDEEIKFLYCTEFLIHKTPERQTAQFNAAIRSKGDCMLVIEDEEVVKVHIHTNHPGFVIEQALKLGELTNLKIDNMKYQHEERIGKMEQKQAKPQKQTGFVAVSAGDGLDEVFRSVGIDVVVEGGQTMNPSTQDLLNAVQRTGAQTVFIFPNNKNIILAAEQVDELTPQKVIVIPTKNIPQGISAMLAFDEEADIEENEKAMLAVIDTVKCGQITFAARNSAIDGFEIHKGDIMGMLGGKIQKIGKDINEVTQELVHGMIDEDSGMITIYYGKDVDRKTAEALEKLLADKYEYLDISLIYGGQPVYYYFVAVE</sequence>
<protein>
    <submittedName>
        <fullName evidence="2">DAK2 domain-containing protein</fullName>
    </submittedName>
</protein>
<dbReference type="InterPro" id="IPR033470">
    <property type="entry name" value="FakA-like_C"/>
</dbReference>
<dbReference type="EMBL" id="JADCKB010000013">
    <property type="protein sequence ID" value="MBE5040262.1"/>
    <property type="molecule type" value="Genomic_DNA"/>
</dbReference>
<evidence type="ECO:0000313" key="2">
    <source>
        <dbReference type="EMBL" id="MBE5040262.1"/>
    </source>
</evidence>
<dbReference type="Pfam" id="PF02734">
    <property type="entry name" value="Dak2"/>
    <property type="match status" value="1"/>
</dbReference>
<dbReference type="GO" id="GO:0004371">
    <property type="term" value="F:glycerone kinase activity"/>
    <property type="evidence" value="ECO:0007669"/>
    <property type="project" value="InterPro"/>
</dbReference>
<dbReference type="Gene3D" id="1.25.40.340">
    <property type="match status" value="1"/>
</dbReference>
<dbReference type="NCBIfam" id="TIGR03599">
    <property type="entry name" value="YloV"/>
    <property type="match status" value="1"/>
</dbReference>
<dbReference type="Pfam" id="PF13684">
    <property type="entry name" value="FakA-like_C"/>
    <property type="match status" value="1"/>
</dbReference>
<evidence type="ECO:0000259" key="1">
    <source>
        <dbReference type="PROSITE" id="PS51480"/>
    </source>
</evidence>
<dbReference type="SMART" id="SM01121">
    <property type="entry name" value="Dak1_2"/>
    <property type="match status" value="1"/>
</dbReference>
<evidence type="ECO:0000313" key="3">
    <source>
        <dbReference type="Proteomes" id="UP000806542"/>
    </source>
</evidence>
<dbReference type="SUPFAM" id="SSF101473">
    <property type="entry name" value="DhaL-like"/>
    <property type="match status" value="1"/>
</dbReference>